<sequence length="298" mass="35084">MQELVSVRAIAHMHAGRLGQEIIPASIMSVFTQQLDFTSLFTQTILLLTASNLRPVAEFEPKEEGGKATKSRQIYQSDFIQLAPETHQDGHQLYQRHEQNAQTVGVLISRRLELFVVSLLRLAAKAKVASKEKERVEKKSKKERRRRRRRRRRRQQHRHYEWRIWGMWTVEWGAVPVPSSSDWAKNDEDTVNWPRVTEEFSQLAVTPSPRWHQCAMFLGQACLNRLFVGETLRPGQKETQTVFGRERLFPVWREIKRGREEDSMARKREQEYIFCRERTGRRTQTEEEGSGRVFQGLR</sequence>
<evidence type="ECO:0000313" key="3">
    <source>
        <dbReference type="Proteomes" id="UP000784294"/>
    </source>
</evidence>
<dbReference type="EMBL" id="CAAALY010271898">
    <property type="protein sequence ID" value="VEL41974.1"/>
    <property type="molecule type" value="Genomic_DNA"/>
</dbReference>
<dbReference type="AlphaFoldDB" id="A0A448XPZ0"/>
<feature type="compositionally biased region" description="Basic residues" evidence="1">
    <location>
        <begin position="138"/>
        <end position="152"/>
    </location>
</feature>
<protein>
    <submittedName>
        <fullName evidence="2">Uncharacterized protein</fullName>
    </submittedName>
</protein>
<evidence type="ECO:0000256" key="1">
    <source>
        <dbReference type="SAM" id="MobiDB-lite"/>
    </source>
</evidence>
<keyword evidence="3" id="KW-1185">Reference proteome</keyword>
<organism evidence="2 3">
    <name type="scientific">Protopolystoma xenopodis</name>
    <dbReference type="NCBI Taxonomy" id="117903"/>
    <lineage>
        <taxon>Eukaryota</taxon>
        <taxon>Metazoa</taxon>
        <taxon>Spiralia</taxon>
        <taxon>Lophotrochozoa</taxon>
        <taxon>Platyhelminthes</taxon>
        <taxon>Monogenea</taxon>
        <taxon>Polyopisthocotylea</taxon>
        <taxon>Polystomatidea</taxon>
        <taxon>Polystomatidae</taxon>
        <taxon>Protopolystoma</taxon>
    </lineage>
</organism>
<dbReference type="Proteomes" id="UP000784294">
    <property type="component" value="Unassembled WGS sequence"/>
</dbReference>
<comment type="caution">
    <text evidence="2">The sequence shown here is derived from an EMBL/GenBank/DDBJ whole genome shotgun (WGS) entry which is preliminary data.</text>
</comment>
<feature type="region of interest" description="Disordered" evidence="1">
    <location>
        <begin position="278"/>
        <end position="298"/>
    </location>
</feature>
<name>A0A448XPZ0_9PLAT</name>
<gene>
    <name evidence="2" type="ORF">PXEA_LOCUS35414</name>
</gene>
<accession>A0A448XPZ0</accession>
<evidence type="ECO:0000313" key="2">
    <source>
        <dbReference type="EMBL" id="VEL41974.1"/>
    </source>
</evidence>
<proteinExistence type="predicted"/>
<reference evidence="2" key="1">
    <citation type="submission" date="2018-11" db="EMBL/GenBank/DDBJ databases">
        <authorList>
            <consortium name="Pathogen Informatics"/>
        </authorList>
    </citation>
    <scope>NUCLEOTIDE SEQUENCE</scope>
</reference>
<feature type="region of interest" description="Disordered" evidence="1">
    <location>
        <begin position="131"/>
        <end position="152"/>
    </location>
</feature>
<feature type="non-terminal residue" evidence="2">
    <location>
        <position position="1"/>
    </location>
</feature>